<evidence type="ECO:0000256" key="3">
    <source>
        <dbReference type="ARBA" id="ARBA00023315"/>
    </source>
</evidence>
<dbReference type="Pfam" id="PF16076">
    <property type="entry name" value="Acyltransf_C"/>
    <property type="match status" value="1"/>
</dbReference>
<dbReference type="AlphaFoldDB" id="A0A1Y1N5C2"/>
<name>A0A1Y1N5C2_PHOPY</name>
<reference evidence="7 8" key="2">
    <citation type="journal article" date="2018" name="Elife">
        <title>Firefly genomes illuminate parallel origins of bioluminescence in beetles.</title>
        <authorList>
            <person name="Fallon T.R."/>
            <person name="Lower S.E."/>
            <person name="Chang C.H."/>
            <person name="Bessho-Uehara M."/>
            <person name="Martin G.J."/>
            <person name="Bewick A.J."/>
            <person name="Behringer M."/>
            <person name="Debat H.J."/>
            <person name="Wong I."/>
            <person name="Day J.C."/>
            <person name="Suvorov A."/>
            <person name="Silva C.J."/>
            <person name="Stanger-Hall K.F."/>
            <person name="Hall D.W."/>
            <person name="Schmitz R.J."/>
            <person name="Nelson D.R."/>
            <person name="Lewis S.M."/>
            <person name="Shigenobu S."/>
            <person name="Bybee S.M."/>
            <person name="Larracuente A.M."/>
            <person name="Oba Y."/>
            <person name="Weng J.K."/>
        </authorList>
    </citation>
    <scope>NUCLEOTIDE SEQUENCE [LARGE SCALE GENOMIC DNA]</scope>
    <source>
        <strain evidence="7">1611_PpyrPB1</strain>
        <tissue evidence="7">Whole body</tissue>
    </source>
</reference>
<evidence type="ECO:0000256" key="4">
    <source>
        <dbReference type="SAM" id="Phobius"/>
    </source>
</evidence>
<feature type="transmembrane region" description="Helical" evidence="4">
    <location>
        <begin position="16"/>
        <end position="39"/>
    </location>
</feature>
<dbReference type="CDD" id="cd07990">
    <property type="entry name" value="LPLAT_LCLAT1-like"/>
    <property type="match status" value="1"/>
</dbReference>
<dbReference type="InParanoid" id="A0A1Y1N5C2"/>
<evidence type="ECO:0000259" key="5">
    <source>
        <dbReference type="SMART" id="SM00563"/>
    </source>
</evidence>
<feature type="transmembrane region" description="Helical" evidence="4">
    <location>
        <begin position="317"/>
        <end position="339"/>
    </location>
</feature>
<keyword evidence="2" id="KW-0808">Transferase</keyword>
<dbReference type="OrthoDB" id="189226at2759"/>
<keyword evidence="4" id="KW-0472">Membrane</keyword>
<evidence type="ECO:0000256" key="2">
    <source>
        <dbReference type="ARBA" id="ARBA00022679"/>
    </source>
</evidence>
<dbReference type="InterPro" id="IPR002123">
    <property type="entry name" value="Plipid/glycerol_acylTrfase"/>
</dbReference>
<dbReference type="PANTHER" id="PTHR10983:SF24">
    <property type="entry name" value="1-ACYLGLYCEROL-3-PHOSPHATE O-ACYLTRANSFERASE 3, ISOFORM E-RELATED"/>
    <property type="match status" value="1"/>
</dbReference>
<evidence type="ECO:0000256" key="1">
    <source>
        <dbReference type="ARBA" id="ARBA00008655"/>
    </source>
</evidence>
<organism evidence="6">
    <name type="scientific">Photinus pyralis</name>
    <name type="common">Common eastern firefly</name>
    <name type="synonym">Lampyris pyralis</name>
    <dbReference type="NCBI Taxonomy" id="7054"/>
    <lineage>
        <taxon>Eukaryota</taxon>
        <taxon>Metazoa</taxon>
        <taxon>Ecdysozoa</taxon>
        <taxon>Arthropoda</taxon>
        <taxon>Hexapoda</taxon>
        <taxon>Insecta</taxon>
        <taxon>Pterygota</taxon>
        <taxon>Neoptera</taxon>
        <taxon>Endopterygota</taxon>
        <taxon>Coleoptera</taxon>
        <taxon>Polyphaga</taxon>
        <taxon>Elateriformia</taxon>
        <taxon>Elateroidea</taxon>
        <taxon>Lampyridae</taxon>
        <taxon>Lampyrinae</taxon>
        <taxon>Photinus</taxon>
    </lineage>
</organism>
<dbReference type="EMBL" id="GEZM01012251">
    <property type="protein sequence ID" value="JAV93045.1"/>
    <property type="molecule type" value="Transcribed_RNA"/>
</dbReference>
<dbReference type="PANTHER" id="PTHR10983">
    <property type="entry name" value="1-ACYLGLYCEROL-3-PHOSPHATE ACYLTRANSFERASE-RELATED"/>
    <property type="match status" value="1"/>
</dbReference>
<dbReference type="FunCoup" id="A0A1Y1N5C2">
    <property type="interactions" value="1537"/>
</dbReference>
<evidence type="ECO:0000313" key="8">
    <source>
        <dbReference type="Proteomes" id="UP000327044"/>
    </source>
</evidence>
<dbReference type="InterPro" id="IPR032098">
    <property type="entry name" value="Acyltransf_C"/>
</dbReference>
<feature type="domain" description="Phospholipid/glycerol acyltransferase" evidence="5">
    <location>
        <begin position="93"/>
        <end position="215"/>
    </location>
</feature>
<dbReference type="EMBL" id="GEZM01012250">
    <property type="protein sequence ID" value="JAV93047.1"/>
    <property type="molecule type" value="Transcribed_RNA"/>
</dbReference>
<comment type="similarity">
    <text evidence="1">Belongs to the 1-acyl-sn-glycerol-3-phosphate acyltransferase family.</text>
</comment>
<dbReference type="GO" id="GO:0012505">
    <property type="term" value="C:endomembrane system"/>
    <property type="evidence" value="ECO:0007669"/>
    <property type="project" value="TreeGrafter"/>
</dbReference>
<proteinExistence type="inferred from homology"/>
<gene>
    <name evidence="7" type="ORF">PPYR_09272</name>
</gene>
<dbReference type="GO" id="GO:0003841">
    <property type="term" value="F:1-acylglycerol-3-phosphate O-acyltransferase activity"/>
    <property type="evidence" value="ECO:0007669"/>
    <property type="project" value="TreeGrafter"/>
</dbReference>
<feature type="transmembrane region" description="Helical" evidence="4">
    <location>
        <begin position="345"/>
        <end position="364"/>
    </location>
</feature>
<dbReference type="EMBL" id="GEZM01012252">
    <property type="protein sequence ID" value="JAV93044.1"/>
    <property type="molecule type" value="Transcribed_RNA"/>
</dbReference>
<dbReference type="Proteomes" id="UP000327044">
    <property type="component" value="Unassembled WGS sequence"/>
</dbReference>
<dbReference type="EMBL" id="VVIM01000006">
    <property type="protein sequence ID" value="KAB0798279.1"/>
    <property type="molecule type" value="Genomic_DNA"/>
</dbReference>
<keyword evidence="3" id="KW-0012">Acyltransferase</keyword>
<keyword evidence="4" id="KW-0812">Transmembrane</keyword>
<dbReference type="Pfam" id="PF01553">
    <property type="entry name" value="Acyltransferase"/>
    <property type="match status" value="1"/>
</dbReference>
<keyword evidence="8" id="KW-1185">Reference proteome</keyword>
<reference evidence="6" key="1">
    <citation type="journal article" date="2016" name="Sci. Rep.">
        <title>Molecular characterization of firefly nuptial gifts: a multi-omics approach sheds light on postcopulatory sexual selection.</title>
        <authorList>
            <person name="Al-Wathiqui N."/>
            <person name="Fallon T.R."/>
            <person name="South A."/>
            <person name="Weng J.K."/>
            <person name="Lewis S.M."/>
        </authorList>
    </citation>
    <scope>NUCLEOTIDE SEQUENCE</scope>
</reference>
<dbReference type="SMART" id="SM00563">
    <property type="entry name" value="PlsC"/>
    <property type="match status" value="1"/>
</dbReference>
<evidence type="ECO:0000313" key="7">
    <source>
        <dbReference type="EMBL" id="KAB0798279.1"/>
    </source>
</evidence>
<sequence>MWPNLQVLKRSRTVHLLFAITFFTSGIIVNILQCFLYLTVRPVSKYVYRKINWYLCATLYAQLVFMGDWWSGSEILIYIDKDDYDRYWGKEHAYCVMNHTYEIDWLIGWMLCDRIRLLGNCKAYAKKVIQYMPVLGWAWKFSEFVFLERSFDKDREVINRQITELADHPDPIWLLLFPEGTRFTVEKHKASEQFARERNLPELKYHLQPRTRGFIASLPSMKGKVPAIYDILLAFKEDVHDKPTMTTLLFGKPVVAHMYMKRIPMEDVPSTEAEQEKFLRDMFVGKDKLKDSFVRTGDFFTLSGVKRITPIKTKRRFHIVVNMIVWTIVILCPSIYYLVTLFSSGKMMYVTIAIGILMLFSGLLSKTIGMSKISSGSSYGKESTPKKTH</sequence>
<keyword evidence="4" id="KW-1133">Transmembrane helix</keyword>
<reference evidence="7" key="3">
    <citation type="submission" date="2019-08" db="EMBL/GenBank/DDBJ databases">
        <authorList>
            <consortium name="Photinus pyralis genome working group"/>
            <person name="Fallon T.R."/>
            <person name="Sander Lower S.E."/>
            <person name="Weng J.-K."/>
        </authorList>
    </citation>
    <scope>NUCLEOTIDE SEQUENCE</scope>
    <source>
        <strain evidence="7">1611_PpyrPB1</strain>
        <tissue evidence="7">Whole body</tissue>
    </source>
</reference>
<dbReference type="SUPFAM" id="SSF69593">
    <property type="entry name" value="Glycerol-3-phosphate (1)-acyltransferase"/>
    <property type="match status" value="1"/>
</dbReference>
<protein>
    <recommendedName>
        <fullName evidence="5">Phospholipid/glycerol acyltransferase domain-containing protein</fullName>
    </recommendedName>
</protein>
<accession>A0A1Y1N5C2</accession>
<evidence type="ECO:0000313" key="6">
    <source>
        <dbReference type="EMBL" id="JAV93044.1"/>
    </source>
</evidence>